<keyword evidence="1" id="KW-0732">Signal</keyword>
<keyword evidence="4" id="KW-0378">Hydrolase</keyword>
<dbReference type="RefSeq" id="WP_161071157.1">
    <property type="nucleotide sequence ID" value="NZ_WWCU01000004.1"/>
</dbReference>
<dbReference type="InterPro" id="IPR001466">
    <property type="entry name" value="Beta-lactam-related"/>
</dbReference>
<dbReference type="Pfam" id="PF00144">
    <property type="entry name" value="Beta-lactamase"/>
    <property type="match status" value="1"/>
</dbReference>
<dbReference type="EMBL" id="WWCU01000004">
    <property type="protein sequence ID" value="MYN06762.1"/>
    <property type="molecule type" value="Genomic_DNA"/>
</dbReference>
<feature type="domain" description="Peptidase S12 Pab87-related C-terminal" evidence="3">
    <location>
        <begin position="472"/>
        <end position="544"/>
    </location>
</feature>
<dbReference type="InterPro" id="IPR012338">
    <property type="entry name" value="Beta-lactam/transpept-like"/>
</dbReference>
<organism evidence="4 5">
    <name type="scientific">Pseudoduganella aquatica</name>
    <dbReference type="NCBI Taxonomy" id="2660641"/>
    <lineage>
        <taxon>Bacteria</taxon>
        <taxon>Pseudomonadati</taxon>
        <taxon>Pseudomonadota</taxon>
        <taxon>Betaproteobacteria</taxon>
        <taxon>Burkholderiales</taxon>
        <taxon>Oxalobacteraceae</taxon>
        <taxon>Telluria group</taxon>
        <taxon>Pseudoduganella</taxon>
    </lineage>
</organism>
<gene>
    <name evidence="4" type="ORF">GTP77_05365</name>
</gene>
<feature type="domain" description="Beta-lactamase-related" evidence="2">
    <location>
        <begin position="53"/>
        <end position="363"/>
    </location>
</feature>
<feature type="signal peptide" evidence="1">
    <location>
        <begin position="1"/>
        <end position="21"/>
    </location>
</feature>
<dbReference type="Proteomes" id="UP000450676">
    <property type="component" value="Unassembled WGS sequence"/>
</dbReference>
<feature type="chain" id="PRO_5030872198" evidence="1">
    <location>
        <begin position="22"/>
        <end position="562"/>
    </location>
</feature>
<dbReference type="InterPro" id="IPR021860">
    <property type="entry name" value="Peptidase_S12_Pab87-rel_C"/>
</dbReference>
<evidence type="ECO:0000259" key="3">
    <source>
        <dbReference type="Pfam" id="PF11954"/>
    </source>
</evidence>
<name>A0A7X4KL39_9BURK</name>
<evidence type="ECO:0000313" key="4">
    <source>
        <dbReference type="EMBL" id="MYN06762.1"/>
    </source>
</evidence>
<keyword evidence="5" id="KW-1185">Reference proteome</keyword>
<evidence type="ECO:0000313" key="5">
    <source>
        <dbReference type="Proteomes" id="UP000450676"/>
    </source>
</evidence>
<dbReference type="Gene3D" id="3.40.710.10">
    <property type="entry name" value="DD-peptidase/beta-lactamase superfamily"/>
    <property type="match status" value="1"/>
</dbReference>
<dbReference type="PANTHER" id="PTHR46825">
    <property type="entry name" value="D-ALANYL-D-ALANINE-CARBOXYPEPTIDASE/ENDOPEPTIDASE AMPH"/>
    <property type="match status" value="1"/>
</dbReference>
<dbReference type="PANTHER" id="PTHR46825:SF9">
    <property type="entry name" value="BETA-LACTAMASE-RELATED DOMAIN-CONTAINING PROTEIN"/>
    <property type="match status" value="1"/>
</dbReference>
<evidence type="ECO:0000256" key="1">
    <source>
        <dbReference type="SAM" id="SignalP"/>
    </source>
</evidence>
<dbReference type="AlphaFoldDB" id="A0A7X4KL39"/>
<evidence type="ECO:0000259" key="2">
    <source>
        <dbReference type="Pfam" id="PF00144"/>
    </source>
</evidence>
<dbReference type="GO" id="GO:0016787">
    <property type="term" value="F:hydrolase activity"/>
    <property type="evidence" value="ECO:0007669"/>
    <property type="project" value="UniProtKB-KW"/>
</dbReference>
<protein>
    <submittedName>
        <fullName evidence="4">Serine hydrolase</fullName>
    </submittedName>
</protein>
<reference evidence="4 5" key="1">
    <citation type="submission" date="2019-12" db="EMBL/GenBank/DDBJ databases">
        <title>Novel species isolated from a subtropical stream in China.</title>
        <authorList>
            <person name="Lu H."/>
        </authorList>
    </citation>
    <scope>NUCLEOTIDE SEQUENCE [LARGE SCALE GENOMIC DNA]</scope>
    <source>
        <strain evidence="4 5">FT127W</strain>
    </source>
</reference>
<dbReference type="Pfam" id="PF11954">
    <property type="entry name" value="DUF3471"/>
    <property type="match status" value="1"/>
</dbReference>
<sequence>MFKPSAIFVATLILLQTPYLAAQEAPVAAAAADPSFAERFDAVIGSNYKATDPGITVLVARDGKPLLRKAYGMANIEKKQAMTPEMSLRLGSITKQFTAVSILMLADEGKLSVQDDITKHLPDYPTKGKRITIEHLLTHTSGIVSYTSKPGFMAAMNTDLTVAQMIDTFKNDPLEFEPGSRYAYNNSGYFLLGAIIEKISGQSYAKFVEQRIFVPLGMTQTAYEGYERTPPLRAAGYSKKGDAFEPSAPLSMALPYAAGSLVSTVDDLNRWDQAIAQGKLLKPASWKMAFTPYTLADGKSTNYGYGWAIGNLKGSPMIGHGGGINGFATYALRLPQEKVYVVVLGNADSGNVAPEMMAMKAAALAIGKPYTEYKEITLDAKALAAFAGVYGGPGPETRTIRVENGRLSMARSGGNTTLLRPHSENGFFVGKSLITADFARDAKGAVTRVTVSRDGNSTVYPRTGDAAALPARVEVKVAPAVLDSYVGKYQLAPNFIIEVRREGEKFIAQATNQPPFELFATSDTNFFVKVVDAQVNFTKNPDGSHVLVLNQGGRTMPAPLVK</sequence>
<dbReference type="InterPro" id="IPR050491">
    <property type="entry name" value="AmpC-like"/>
</dbReference>
<dbReference type="SUPFAM" id="SSF56601">
    <property type="entry name" value="beta-lactamase/transpeptidase-like"/>
    <property type="match status" value="1"/>
</dbReference>
<comment type="caution">
    <text evidence="4">The sequence shown here is derived from an EMBL/GenBank/DDBJ whole genome shotgun (WGS) entry which is preliminary data.</text>
</comment>
<accession>A0A7X4KL39</accession>
<proteinExistence type="predicted"/>